<proteinExistence type="predicted"/>
<feature type="domain" description="CAAX prenyl protease 2/Lysostaphin resistance protein A-like" evidence="2">
    <location>
        <begin position="140"/>
        <end position="227"/>
    </location>
</feature>
<dbReference type="GO" id="GO:0004175">
    <property type="term" value="F:endopeptidase activity"/>
    <property type="evidence" value="ECO:0007669"/>
    <property type="project" value="UniProtKB-ARBA"/>
</dbReference>
<feature type="transmembrane region" description="Helical" evidence="1">
    <location>
        <begin position="50"/>
        <end position="72"/>
    </location>
</feature>
<keyword evidence="1" id="KW-0812">Transmembrane</keyword>
<dbReference type="GO" id="GO:0080120">
    <property type="term" value="P:CAAX-box protein maturation"/>
    <property type="evidence" value="ECO:0007669"/>
    <property type="project" value="UniProtKB-ARBA"/>
</dbReference>
<feature type="transmembrane region" description="Helical" evidence="1">
    <location>
        <begin position="143"/>
        <end position="164"/>
    </location>
</feature>
<dbReference type="InterPro" id="IPR052710">
    <property type="entry name" value="CAAX_protease"/>
</dbReference>
<comment type="caution">
    <text evidence="3">The sequence shown here is derived from an EMBL/GenBank/DDBJ whole genome shotgun (WGS) entry which is preliminary data.</text>
</comment>
<evidence type="ECO:0000313" key="3">
    <source>
        <dbReference type="EMBL" id="MZL34138.1"/>
    </source>
</evidence>
<feature type="transmembrane region" description="Helical" evidence="1">
    <location>
        <begin position="171"/>
        <end position="189"/>
    </location>
</feature>
<keyword evidence="3" id="KW-0645">Protease</keyword>
<feature type="transmembrane region" description="Helical" evidence="1">
    <location>
        <begin position="99"/>
        <end position="123"/>
    </location>
</feature>
<sequence>MSPLRKQNIVSKIWRAGYPAGIHFVISQIVAGTALAVFARTAENSAETYYNYTIFLTGLTGILAMIPALYFYRRDKVRRIASGLIPAQKKVPLSISETVLLLLAGAGFAQYGNFLMAILQSFINSSTYQESMTRITEGKSLLMMIFWMGIIAPAAEEMIFRWLIYLRLRDWLKLPVAAVISGLIFGIYHGNIVQGIYASILGTAFAWILEMSGNIYSSMLLHMGANIWSLLISEYALDLYSMKYGVQILILIYLILLISVVYCLTHFEKMCSIRKKKRMI</sequence>
<accession>A0A6L8T5V4</accession>
<dbReference type="GO" id="GO:0008237">
    <property type="term" value="F:metallopeptidase activity"/>
    <property type="evidence" value="ECO:0007669"/>
    <property type="project" value="UniProtKB-KW"/>
</dbReference>
<feature type="transmembrane region" description="Helical" evidence="1">
    <location>
        <begin position="248"/>
        <end position="267"/>
    </location>
</feature>
<dbReference type="PANTHER" id="PTHR36435">
    <property type="entry name" value="SLR1288 PROTEIN"/>
    <property type="match status" value="1"/>
</dbReference>
<organism evidence="3 4">
    <name type="scientific">Blautia wexlerae</name>
    <dbReference type="NCBI Taxonomy" id="418240"/>
    <lineage>
        <taxon>Bacteria</taxon>
        <taxon>Bacillati</taxon>
        <taxon>Bacillota</taxon>
        <taxon>Clostridia</taxon>
        <taxon>Lachnospirales</taxon>
        <taxon>Lachnospiraceae</taxon>
        <taxon>Blautia</taxon>
    </lineage>
</organism>
<dbReference type="InterPro" id="IPR003675">
    <property type="entry name" value="Rce1/LyrA-like_dom"/>
</dbReference>
<protein>
    <submittedName>
        <fullName evidence="3">CPBP family intramembrane metalloprotease</fullName>
    </submittedName>
</protein>
<feature type="transmembrane region" description="Helical" evidence="1">
    <location>
        <begin position="20"/>
        <end position="38"/>
    </location>
</feature>
<keyword evidence="3" id="KW-0482">Metalloprotease</keyword>
<keyword evidence="1" id="KW-1133">Transmembrane helix</keyword>
<dbReference type="PANTHER" id="PTHR36435:SF1">
    <property type="entry name" value="CAAX AMINO TERMINAL PROTEASE FAMILY PROTEIN"/>
    <property type="match status" value="1"/>
</dbReference>
<dbReference type="Proteomes" id="UP000477285">
    <property type="component" value="Unassembled WGS sequence"/>
</dbReference>
<dbReference type="Pfam" id="PF02517">
    <property type="entry name" value="Rce1-like"/>
    <property type="match status" value="1"/>
</dbReference>
<dbReference type="AlphaFoldDB" id="A0A6L8T5V4"/>
<evidence type="ECO:0000259" key="2">
    <source>
        <dbReference type="Pfam" id="PF02517"/>
    </source>
</evidence>
<evidence type="ECO:0000313" key="4">
    <source>
        <dbReference type="Proteomes" id="UP000477285"/>
    </source>
</evidence>
<gene>
    <name evidence="3" type="ORF">GT728_13230</name>
</gene>
<name>A0A6L8T5V4_9FIRM</name>
<evidence type="ECO:0000256" key="1">
    <source>
        <dbReference type="SAM" id="Phobius"/>
    </source>
</evidence>
<reference evidence="3 4" key="1">
    <citation type="journal article" date="2019" name="Nat. Med.">
        <title>A library of human gut bacterial isolates paired with longitudinal multiomics data enables mechanistic microbiome research.</title>
        <authorList>
            <person name="Poyet M."/>
            <person name="Groussin M."/>
            <person name="Gibbons S.M."/>
            <person name="Avila-Pacheco J."/>
            <person name="Jiang X."/>
            <person name="Kearney S.M."/>
            <person name="Perrotta A.R."/>
            <person name="Berdy B."/>
            <person name="Zhao S."/>
            <person name="Lieberman T.D."/>
            <person name="Swanson P.K."/>
            <person name="Smith M."/>
            <person name="Roesemann S."/>
            <person name="Alexander J.E."/>
            <person name="Rich S.A."/>
            <person name="Livny J."/>
            <person name="Vlamakis H."/>
            <person name="Clish C."/>
            <person name="Bullock K."/>
            <person name="Deik A."/>
            <person name="Scott J."/>
            <person name="Pierce K.A."/>
            <person name="Xavier R.J."/>
            <person name="Alm E.J."/>
        </authorList>
    </citation>
    <scope>NUCLEOTIDE SEQUENCE [LARGE SCALE GENOMIC DNA]</scope>
    <source>
        <strain evidence="3 4">BIOML-A1</strain>
    </source>
</reference>
<keyword evidence="3" id="KW-0378">Hydrolase</keyword>
<keyword evidence="1" id="KW-0472">Membrane</keyword>
<dbReference type="EMBL" id="WWVQ01000033">
    <property type="protein sequence ID" value="MZL34138.1"/>
    <property type="molecule type" value="Genomic_DNA"/>
</dbReference>
<dbReference type="GO" id="GO:0006508">
    <property type="term" value="P:proteolysis"/>
    <property type="evidence" value="ECO:0007669"/>
    <property type="project" value="UniProtKB-KW"/>
</dbReference>